<evidence type="ECO:0000313" key="2">
    <source>
        <dbReference type="Proteomes" id="UP000248863"/>
    </source>
</evidence>
<name>A0A327KNI1_9BRAD</name>
<gene>
    <name evidence="1" type="ORF">CH338_06295</name>
</gene>
<dbReference type="OrthoDB" id="9847806at2"/>
<sequence>MSKIDDLLSFDPLAAAEGLTGERMGESLNDETAALGLLFACTHSKMKRDALHEVGDTTYGDSLARYLSILDRLGFEQVLADEWPSSHNGVIETFFVFAHRDGLLLSFDTFRGNTVNAAKVSYNWMPKVDDWRNVRSSGHMNDGVWVGYHDAREALCHNLMKLRNRGEFVCPWIEQPFLWLLHYDDTKQPNYDYAAITSERISRLPQWVRDFISPAAQDAEGRTP</sequence>
<keyword evidence="2" id="KW-1185">Reference proteome</keyword>
<dbReference type="AlphaFoldDB" id="A0A327KNI1"/>
<dbReference type="RefSeq" id="WP_111356282.1">
    <property type="nucleotide sequence ID" value="NZ_NHSK01000074.1"/>
</dbReference>
<organism evidence="1 2">
    <name type="scientific">Rhodoplanes elegans</name>
    <dbReference type="NCBI Taxonomy" id="29408"/>
    <lineage>
        <taxon>Bacteria</taxon>
        <taxon>Pseudomonadati</taxon>
        <taxon>Pseudomonadota</taxon>
        <taxon>Alphaproteobacteria</taxon>
        <taxon>Hyphomicrobiales</taxon>
        <taxon>Nitrobacteraceae</taxon>
        <taxon>Rhodoplanes</taxon>
    </lineage>
</organism>
<proteinExistence type="predicted"/>
<dbReference type="EMBL" id="NPEU01000041">
    <property type="protein sequence ID" value="RAI40449.1"/>
    <property type="molecule type" value="Genomic_DNA"/>
</dbReference>
<comment type="caution">
    <text evidence="1">The sequence shown here is derived from an EMBL/GenBank/DDBJ whole genome shotgun (WGS) entry which is preliminary data.</text>
</comment>
<evidence type="ECO:0000313" key="1">
    <source>
        <dbReference type="EMBL" id="RAI40449.1"/>
    </source>
</evidence>
<protein>
    <submittedName>
        <fullName evidence="1">Uncharacterized protein</fullName>
    </submittedName>
</protein>
<reference evidence="1 2" key="1">
    <citation type="submission" date="2017-07" db="EMBL/GenBank/DDBJ databases">
        <title>Draft Genome Sequences of Select Purple Nonsulfur Bacteria.</title>
        <authorList>
            <person name="Lasarre B."/>
            <person name="Mckinlay J.B."/>
        </authorList>
    </citation>
    <scope>NUCLEOTIDE SEQUENCE [LARGE SCALE GENOMIC DNA]</scope>
    <source>
        <strain evidence="1 2">DSM 11907</strain>
    </source>
</reference>
<dbReference type="Proteomes" id="UP000248863">
    <property type="component" value="Unassembled WGS sequence"/>
</dbReference>
<accession>A0A327KNI1</accession>